<organism evidence="2 3">
    <name type="scientific">Phanerochaete carnosa (strain HHB-10118-sp)</name>
    <name type="common">White-rot fungus</name>
    <name type="synonym">Peniophora carnosa</name>
    <dbReference type="NCBI Taxonomy" id="650164"/>
    <lineage>
        <taxon>Eukaryota</taxon>
        <taxon>Fungi</taxon>
        <taxon>Dikarya</taxon>
        <taxon>Basidiomycota</taxon>
        <taxon>Agaricomycotina</taxon>
        <taxon>Agaricomycetes</taxon>
        <taxon>Polyporales</taxon>
        <taxon>Phanerochaetaceae</taxon>
        <taxon>Phanerochaete</taxon>
    </lineage>
</organism>
<proteinExistence type="predicted"/>
<reference evidence="2 3" key="1">
    <citation type="journal article" date="2012" name="BMC Genomics">
        <title>Comparative genomics of the white-rot fungi, Phanerochaete carnosa and P. chrysosporium, to elucidate the genetic basis of the distinct wood types they colonize.</title>
        <authorList>
            <person name="Suzuki H."/>
            <person name="MacDonald J."/>
            <person name="Syed K."/>
            <person name="Salamov A."/>
            <person name="Hori C."/>
            <person name="Aerts A."/>
            <person name="Henrissat B."/>
            <person name="Wiebenga A."/>
            <person name="vanKuyk P.A."/>
            <person name="Barry K."/>
            <person name="Lindquist E."/>
            <person name="LaButti K."/>
            <person name="Lapidus A."/>
            <person name="Lucas S."/>
            <person name="Coutinho P."/>
            <person name="Gong Y."/>
            <person name="Samejima M."/>
            <person name="Mahadevan R."/>
            <person name="Abou-Zaid M."/>
            <person name="de Vries R.P."/>
            <person name="Igarashi K."/>
            <person name="Yadav J.S."/>
            <person name="Grigoriev I.V."/>
            <person name="Master E.R."/>
        </authorList>
    </citation>
    <scope>NUCLEOTIDE SEQUENCE [LARGE SCALE GENOMIC DNA]</scope>
    <source>
        <strain evidence="2 3">HHB-10118-sp</strain>
    </source>
</reference>
<dbReference type="RefSeq" id="XP_007392803.1">
    <property type="nucleotide sequence ID" value="XM_007392741.1"/>
</dbReference>
<evidence type="ECO:0000256" key="1">
    <source>
        <dbReference type="SAM" id="MobiDB-lite"/>
    </source>
</evidence>
<keyword evidence="3" id="KW-1185">Reference proteome</keyword>
<gene>
    <name evidence="2" type="ORF">PHACADRAFT_251116</name>
</gene>
<dbReference type="Proteomes" id="UP000008370">
    <property type="component" value="Unassembled WGS sequence"/>
</dbReference>
<dbReference type="HOGENOM" id="CLU_3051099_0_0_1"/>
<protein>
    <submittedName>
        <fullName evidence="2">Uncharacterized protein</fullName>
    </submittedName>
</protein>
<dbReference type="InParanoid" id="K5V4C2"/>
<evidence type="ECO:0000313" key="2">
    <source>
        <dbReference type="EMBL" id="EKM57451.1"/>
    </source>
</evidence>
<dbReference type="GeneID" id="18915127"/>
<dbReference type="AlphaFoldDB" id="K5V4C2"/>
<dbReference type="EMBL" id="JH930470">
    <property type="protein sequence ID" value="EKM57451.1"/>
    <property type="molecule type" value="Genomic_DNA"/>
</dbReference>
<feature type="region of interest" description="Disordered" evidence="1">
    <location>
        <begin position="18"/>
        <end position="37"/>
    </location>
</feature>
<feature type="non-terminal residue" evidence="2">
    <location>
        <position position="1"/>
    </location>
</feature>
<name>K5V4C2_PHACS</name>
<accession>K5V4C2</accession>
<evidence type="ECO:0000313" key="3">
    <source>
        <dbReference type="Proteomes" id="UP000008370"/>
    </source>
</evidence>
<sequence length="55" mass="6299">VTPRPERLRRISMHRLAPFSRPRNVDQHGSSPDAAPIELSYRTHGDRLYGGIFTL</sequence>
<dbReference type="KEGG" id="pco:PHACADRAFT_251116"/>